<dbReference type="SMART" id="SM00220">
    <property type="entry name" value="S_TKc"/>
    <property type="match status" value="2"/>
</dbReference>
<dbReference type="GO" id="GO:0004674">
    <property type="term" value="F:protein serine/threonine kinase activity"/>
    <property type="evidence" value="ECO:0007669"/>
    <property type="project" value="UniProtKB-KW"/>
</dbReference>
<dbReference type="SUPFAM" id="SSF55073">
    <property type="entry name" value="Nucleotide cyclase"/>
    <property type="match status" value="1"/>
</dbReference>
<dbReference type="GO" id="GO:0009190">
    <property type="term" value="P:cyclic nucleotide biosynthetic process"/>
    <property type="evidence" value="ECO:0007669"/>
    <property type="project" value="InterPro"/>
</dbReference>
<dbReference type="SUPFAM" id="SSF56112">
    <property type="entry name" value="Protein kinase-like (PK-like)"/>
    <property type="match status" value="2"/>
</dbReference>
<dbReference type="PANTHER" id="PTHR44329">
    <property type="entry name" value="SERINE/THREONINE-PROTEIN KINASE TNNI3K-RELATED"/>
    <property type="match status" value="1"/>
</dbReference>
<comment type="similarity">
    <text evidence="2">Belongs to the protein kinase superfamily. TKL Ser/Thr protein kinase family.</text>
</comment>
<reference evidence="16 17" key="1">
    <citation type="journal article" date="2013" name="Genome Biol.">
        <title>Genome of Acanthamoeba castellanii highlights extensive lateral gene transfer and early evolution of tyrosine kinase signaling.</title>
        <authorList>
            <person name="Clarke M."/>
            <person name="Lohan A.J."/>
            <person name="Liu B."/>
            <person name="Lagkouvardos I."/>
            <person name="Roy S."/>
            <person name="Zafar N."/>
            <person name="Bertelli C."/>
            <person name="Schilde C."/>
            <person name="Kianianmomeni A."/>
            <person name="Burglin T.R."/>
            <person name="Frech C."/>
            <person name="Turcotte B."/>
            <person name="Kopec K.O."/>
            <person name="Synnott J.M."/>
            <person name="Choo C."/>
            <person name="Paponov I."/>
            <person name="Finkler A."/>
            <person name="Soon Heng Tan C."/>
            <person name="Hutchins A.P."/>
            <person name="Weinmeier T."/>
            <person name="Rattei T."/>
            <person name="Chu J.S."/>
            <person name="Gimenez G."/>
            <person name="Irimia M."/>
            <person name="Rigden D.J."/>
            <person name="Fitzpatrick D.A."/>
            <person name="Lorenzo-Morales J."/>
            <person name="Bateman A."/>
            <person name="Chiu C.H."/>
            <person name="Tang P."/>
            <person name="Hegemann P."/>
            <person name="Fromm H."/>
            <person name="Raoult D."/>
            <person name="Greub G."/>
            <person name="Miranda-Saavedra D."/>
            <person name="Chen N."/>
            <person name="Nash P."/>
            <person name="Ginger M.L."/>
            <person name="Horn M."/>
            <person name="Schaap P."/>
            <person name="Caler L."/>
            <person name="Loftus B."/>
        </authorList>
    </citation>
    <scope>NUCLEOTIDE SEQUENCE [LARGE SCALE GENOMIC DNA]</scope>
    <source>
        <strain evidence="16 17">Neff</strain>
    </source>
</reference>
<evidence type="ECO:0000256" key="8">
    <source>
        <dbReference type="ARBA" id="ARBA00022840"/>
    </source>
</evidence>
<dbReference type="InterPro" id="IPR051681">
    <property type="entry name" value="Ser/Thr_Kinases-Pseudokinases"/>
</dbReference>
<dbReference type="Gene3D" id="3.30.200.20">
    <property type="entry name" value="Phosphorylase Kinase, domain 1"/>
    <property type="match status" value="2"/>
</dbReference>
<dbReference type="STRING" id="1257118.L8GLN7"/>
<evidence type="ECO:0000313" key="16">
    <source>
        <dbReference type="EMBL" id="ELR13613.1"/>
    </source>
</evidence>
<sequence length="1647" mass="180514">MPSHHRHEGPLSLVAATCLVVAVVALLFPACGGVQLYGGGVSDGLNLFNQMTYQYRFYSDVTSVTYYAASTAVGAANYRLGVYDFMAVDTTLPDDLYQEGFIQLPLMASSLVIYHSLNISSTLILDGPTLAGIWLGNITNWNDPQLQELNPNSTMPDAPIRMSYFSGISYGTHATFVKALATFDPQLEAILKAHNYSLGVLPPAVAGRAVAQTSAATLLSFVKNNANAFCYLNLNGAKVANMPVAAMKNKAGNIVYPTETTVTSSMDDFRYVLDEGDLAYDLGNGAGNNSWPMTFVVSVALYKNITRSDCSYVSELLQFIAWTQVNEEVATAVDSIQYVPLTFGYKKRVTDMISQITCNGSPGLSAAFLVGMGPSYPIYNTWFLNYGSGLFQLKYFNSDSATTVSEILANDLDFATPNQGLTSTLQASMPDVKPIPSFAFAVVPELYKTTPLVLSFQVISEIMLGNIVKWNDSQIAALNPNISNLLPNANIVVVYNTPTDPITLMWTSALSRAVPGFNSAVGPLSQFTPLVPTASLVGVNATVSPMQPMSTTTYTFTMWSSNELQALRNVKVASLENWAGNTVDFSLGTIQATLDDWTGDTDSTTAVPFPSLAKRDTVSSNSWPMVMYNQMWVYQSTMTNCNKAKSLADWLYWTQTDSEALTSATRNYVLPLSSVDRFNKTILTRIASMTCNGVAVSSVAGCVYQGMVCADAGACVNSKCVCHSDRQGEYCQTAVSSSDSLSTGAILGIVLGASIPGVIILVCLIVLVAVAISTFAARRRTKGDWEIDYSELEMGEQLGTGGYGEVNKAMWKGTEVAVKMMVASSITKDMERDFRDEVRVMTALRHPNVVLFMAACTKPPKMCIVMEFMSLGSLYDLLHNELIPEIPFQLKVKTAYQAAKGMHFLHSSGIVHRDLKSLNLLLDSKWNVKVSDFGLTKFRSEMKKGQGAADHLQGSIHWTAPEILNESLDSDFILADVYSFGIILWEILTRTQPYEGMSPAAIAVAVIRDQLRPKMPSSVVSLDYEDLVRSCWHEDPTIRPTFLEIMTRLTSMSNDNSSGGGLQSSSYSGGSTSDLPLQHTGSSAWSLNSNTTSSASDGSHSSAKSGGAAGIRPPDGEVTIVFTDITRAASLWEFSPNAMRDATLLHNQLLRSLLTEHRGYEVIFAKDRNTGEGSFCIAFHTPAEALEWCTAVQQGLLQVEWPSELLNHPGAAEEWADVGDKVLYKGPRVRMGVHLGKPHKTRDPITRRVEYYGPVIFSHTVWHRLNADAAALVKEEHRVLSLGKFDMPDAPRGAKLYELKVKHLEGRFFGGVSTGAGDVSSSSGAGSSEHSGGGGDEGDSGGKRSGKSEDSDEPMQEAVGEGMMYKEDHFLTSANLCRWVIDFKEIQMGRQIGMGSYGVVYTGKWKGVEVAVKRFIKQKLDERRMLEFRAEMAFLSELHHPNIVLFIGACVKMPNLCIVTEFVKQGALKEILADNSIRLAWDQRLRGLRSAALGINYLHSLEPVIVHRDLKPSNLLVDENWNVKVADFGFARIKEENATMTRCGTPCWTAPEVIRGEKYDERADVYSFGVIMWEVLTRKQPFAGRNFMGVSLDVLEGKRPQIPLDCPEKYKKLMKKCWHNNPEKRPPMELIIERLDALLGQEGARDV</sequence>
<evidence type="ECO:0000256" key="9">
    <source>
        <dbReference type="ARBA" id="ARBA00047899"/>
    </source>
</evidence>
<dbReference type="InterPro" id="IPR001245">
    <property type="entry name" value="Ser-Thr/Tyr_kinase_cat_dom"/>
</dbReference>
<evidence type="ECO:0000256" key="1">
    <source>
        <dbReference type="ARBA" id="ARBA00004167"/>
    </source>
</evidence>
<dbReference type="PRINTS" id="PR00109">
    <property type="entry name" value="TYRKINASE"/>
</dbReference>
<dbReference type="InterPro" id="IPR024370">
    <property type="entry name" value="PBP_domain"/>
</dbReference>
<keyword evidence="17" id="KW-1185">Reference proteome</keyword>
<feature type="transmembrane region" description="Helical" evidence="13">
    <location>
        <begin position="745"/>
        <end position="772"/>
    </location>
</feature>
<dbReference type="InterPro" id="IPR011009">
    <property type="entry name" value="Kinase-like_dom_sf"/>
</dbReference>
<keyword evidence="13" id="KW-1133">Transmembrane helix</keyword>
<feature type="chain" id="PRO_5005688237" description="non-specific serine/threonine protein kinase" evidence="14">
    <location>
        <begin position="34"/>
        <end position="1647"/>
    </location>
</feature>
<dbReference type="KEGG" id="acan:ACA1_037850"/>
<dbReference type="GO" id="GO:0035556">
    <property type="term" value="P:intracellular signal transduction"/>
    <property type="evidence" value="ECO:0007669"/>
    <property type="project" value="InterPro"/>
</dbReference>
<dbReference type="FunFam" id="3.30.200.20:FF:000060">
    <property type="entry name" value="Serine/threonine-protein kinase isoform 1"/>
    <property type="match status" value="2"/>
</dbReference>
<dbReference type="PROSITE" id="PS00107">
    <property type="entry name" value="PROTEIN_KINASE_ATP"/>
    <property type="match status" value="2"/>
</dbReference>
<feature type="binding site" evidence="11">
    <location>
        <position position="1413"/>
    </location>
    <ligand>
        <name>ATP</name>
        <dbReference type="ChEBI" id="CHEBI:30616"/>
    </ligand>
</feature>
<evidence type="ECO:0000313" key="17">
    <source>
        <dbReference type="Proteomes" id="UP000011083"/>
    </source>
</evidence>
<feature type="signal peptide" evidence="14">
    <location>
        <begin position="1"/>
        <end position="33"/>
    </location>
</feature>
<comment type="catalytic activity">
    <reaction evidence="9">
        <text>L-threonyl-[protein] + ATP = O-phospho-L-threonyl-[protein] + ADP + H(+)</text>
        <dbReference type="Rhea" id="RHEA:46608"/>
        <dbReference type="Rhea" id="RHEA-COMP:11060"/>
        <dbReference type="Rhea" id="RHEA-COMP:11605"/>
        <dbReference type="ChEBI" id="CHEBI:15378"/>
        <dbReference type="ChEBI" id="CHEBI:30013"/>
        <dbReference type="ChEBI" id="CHEBI:30616"/>
        <dbReference type="ChEBI" id="CHEBI:61977"/>
        <dbReference type="ChEBI" id="CHEBI:456216"/>
        <dbReference type="EC" id="2.7.11.1"/>
    </reaction>
</comment>
<dbReference type="CDD" id="cd13999">
    <property type="entry name" value="STKc_MAP3K-like"/>
    <property type="match status" value="2"/>
</dbReference>
<dbReference type="OrthoDB" id="4062651at2759"/>
<feature type="region of interest" description="Disordered" evidence="12">
    <location>
        <begin position="1054"/>
        <end position="1113"/>
    </location>
</feature>
<dbReference type="PROSITE" id="PS00108">
    <property type="entry name" value="PROTEIN_KINASE_ST"/>
    <property type="match status" value="2"/>
</dbReference>
<dbReference type="Gene3D" id="1.10.510.10">
    <property type="entry name" value="Transferase(Phosphotransferase) domain 1"/>
    <property type="match status" value="2"/>
</dbReference>
<dbReference type="InterPro" id="IPR008271">
    <property type="entry name" value="Ser/Thr_kinase_AS"/>
</dbReference>
<dbReference type="InterPro" id="IPR001054">
    <property type="entry name" value="A/G_cyclase"/>
</dbReference>
<dbReference type="Pfam" id="PF12849">
    <property type="entry name" value="PBP_like_2"/>
    <property type="match status" value="1"/>
</dbReference>
<evidence type="ECO:0000256" key="6">
    <source>
        <dbReference type="ARBA" id="ARBA00022741"/>
    </source>
</evidence>
<name>L8GLN7_ACACF</name>
<organism evidence="16 17">
    <name type="scientific">Acanthamoeba castellanii (strain ATCC 30010 / Neff)</name>
    <dbReference type="NCBI Taxonomy" id="1257118"/>
    <lineage>
        <taxon>Eukaryota</taxon>
        <taxon>Amoebozoa</taxon>
        <taxon>Discosea</taxon>
        <taxon>Longamoebia</taxon>
        <taxon>Centramoebida</taxon>
        <taxon>Acanthamoebidae</taxon>
        <taxon>Acanthamoeba</taxon>
    </lineage>
</organism>
<dbReference type="InterPro" id="IPR029787">
    <property type="entry name" value="Nucleotide_cyclase"/>
</dbReference>
<evidence type="ECO:0000256" key="5">
    <source>
        <dbReference type="ARBA" id="ARBA00022679"/>
    </source>
</evidence>
<evidence type="ECO:0000256" key="2">
    <source>
        <dbReference type="ARBA" id="ARBA00005843"/>
    </source>
</evidence>
<accession>L8GLN7</accession>
<evidence type="ECO:0000256" key="3">
    <source>
        <dbReference type="ARBA" id="ARBA00012513"/>
    </source>
</evidence>
<dbReference type="GeneID" id="14914206"/>
<feature type="region of interest" description="Disordered" evidence="12">
    <location>
        <begin position="1319"/>
        <end position="1356"/>
    </location>
</feature>
<keyword evidence="8 11" id="KW-0067">ATP-binding</keyword>
<dbReference type="PROSITE" id="PS50011">
    <property type="entry name" value="PROTEIN_KINASE_DOM"/>
    <property type="match status" value="2"/>
</dbReference>
<keyword evidence="7 16" id="KW-0418">Kinase</keyword>
<feature type="domain" description="Protein kinase" evidence="15">
    <location>
        <begin position="1386"/>
        <end position="1639"/>
    </location>
</feature>
<comment type="subcellular location">
    <subcellularLocation>
        <location evidence="1">Membrane</location>
        <topology evidence="1">Single-pass membrane protein</topology>
    </subcellularLocation>
</comment>
<dbReference type="GO" id="GO:0016020">
    <property type="term" value="C:membrane"/>
    <property type="evidence" value="ECO:0007669"/>
    <property type="project" value="UniProtKB-SubCell"/>
</dbReference>
<keyword evidence="13" id="KW-0812">Transmembrane</keyword>
<dbReference type="Gene3D" id="3.40.190.10">
    <property type="entry name" value="Periplasmic binding protein-like II"/>
    <property type="match status" value="4"/>
</dbReference>
<dbReference type="EC" id="2.7.11.1" evidence="3"/>
<evidence type="ECO:0000256" key="12">
    <source>
        <dbReference type="SAM" id="MobiDB-lite"/>
    </source>
</evidence>
<evidence type="ECO:0000256" key="10">
    <source>
        <dbReference type="ARBA" id="ARBA00048679"/>
    </source>
</evidence>
<evidence type="ECO:0000256" key="11">
    <source>
        <dbReference type="PROSITE-ProRule" id="PRU10141"/>
    </source>
</evidence>
<feature type="compositionally biased region" description="Low complexity" evidence="12">
    <location>
        <begin position="1093"/>
        <end position="1106"/>
    </location>
</feature>
<dbReference type="InterPro" id="IPR017441">
    <property type="entry name" value="Protein_kinase_ATP_BS"/>
</dbReference>
<evidence type="ECO:0000256" key="13">
    <source>
        <dbReference type="SAM" id="Phobius"/>
    </source>
</evidence>
<keyword evidence="13" id="KW-0472">Membrane</keyword>
<keyword evidence="4" id="KW-0723">Serine/threonine-protein kinase</keyword>
<feature type="compositionally biased region" description="Basic and acidic residues" evidence="12">
    <location>
        <begin position="1340"/>
        <end position="1349"/>
    </location>
</feature>
<feature type="compositionally biased region" description="Low complexity" evidence="12">
    <location>
        <begin position="1319"/>
        <end position="1330"/>
    </location>
</feature>
<dbReference type="SMART" id="SM00044">
    <property type="entry name" value="CYCc"/>
    <property type="match status" value="1"/>
</dbReference>
<keyword evidence="6 11" id="KW-0547">Nucleotide-binding</keyword>
<feature type="domain" description="Protein kinase" evidence="15">
    <location>
        <begin position="792"/>
        <end position="1052"/>
    </location>
</feature>
<proteinExistence type="inferred from homology"/>
<comment type="catalytic activity">
    <reaction evidence="10">
        <text>L-seryl-[protein] + ATP = O-phospho-L-seryl-[protein] + ADP + H(+)</text>
        <dbReference type="Rhea" id="RHEA:17989"/>
        <dbReference type="Rhea" id="RHEA-COMP:9863"/>
        <dbReference type="Rhea" id="RHEA-COMP:11604"/>
        <dbReference type="ChEBI" id="CHEBI:15378"/>
        <dbReference type="ChEBI" id="CHEBI:29999"/>
        <dbReference type="ChEBI" id="CHEBI:30616"/>
        <dbReference type="ChEBI" id="CHEBI:83421"/>
        <dbReference type="ChEBI" id="CHEBI:456216"/>
        <dbReference type="EC" id="2.7.11.1"/>
    </reaction>
</comment>
<dbReference type="GO" id="GO:0005524">
    <property type="term" value="F:ATP binding"/>
    <property type="evidence" value="ECO:0007669"/>
    <property type="project" value="UniProtKB-UniRule"/>
</dbReference>
<protein>
    <recommendedName>
        <fullName evidence="3">non-specific serine/threonine protein kinase</fullName>
        <ecNumber evidence="3">2.7.11.1</ecNumber>
    </recommendedName>
</protein>
<dbReference type="Pfam" id="PF07714">
    <property type="entry name" value="PK_Tyr_Ser-Thr"/>
    <property type="match status" value="2"/>
</dbReference>
<dbReference type="RefSeq" id="XP_004335626.1">
    <property type="nucleotide sequence ID" value="XM_004335578.1"/>
</dbReference>
<evidence type="ECO:0000256" key="14">
    <source>
        <dbReference type="SAM" id="SignalP"/>
    </source>
</evidence>
<keyword evidence="14" id="KW-0732">Signal</keyword>
<evidence type="ECO:0000256" key="4">
    <source>
        <dbReference type="ARBA" id="ARBA00022527"/>
    </source>
</evidence>
<feature type="binding site" evidence="11">
    <location>
        <position position="819"/>
    </location>
    <ligand>
        <name>ATP</name>
        <dbReference type="ChEBI" id="CHEBI:30616"/>
    </ligand>
</feature>
<dbReference type="Proteomes" id="UP000011083">
    <property type="component" value="Unassembled WGS sequence"/>
</dbReference>
<dbReference type="VEuPathDB" id="AmoebaDB:ACA1_037850"/>
<keyword evidence="5" id="KW-0808">Transferase</keyword>
<feature type="compositionally biased region" description="Low complexity" evidence="12">
    <location>
        <begin position="1063"/>
        <end position="1073"/>
    </location>
</feature>
<evidence type="ECO:0000259" key="15">
    <source>
        <dbReference type="PROSITE" id="PS50011"/>
    </source>
</evidence>
<dbReference type="InterPro" id="IPR000719">
    <property type="entry name" value="Prot_kinase_dom"/>
</dbReference>
<evidence type="ECO:0000256" key="7">
    <source>
        <dbReference type="ARBA" id="ARBA00022777"/>
    </source>
</evidence>
<dbReference type="SUPFAM" id="SSF53850">
    <property type="entry name" value="Periplasmic binding protein-like II"/>
    <property type="match status" value="2"/>
</dbReference>
<dbReference type="EMBL" id="KB008087">
    <property type="protein sequence ID" value="ELR13613.1"/>
    <property type="molecule type" value="Genomic_DNA"/>
</dbReference>
<dbReference type="Gene3D" id="3.30.70.1230">
    <property type="entry name" value="Nucleotide cyclase"/>
    <property type="match status" value="1"/>
</dbReference>
<gene>
    <name evidence="16" type="ORF">ACA1_037850</name>
</gene>
<feature type="compositionally biased region" description="Polar residues" evidence="12">
    <location>
        <begin position="1079"/>
        <end position="1092"/>
    </location>
</feature>